<dbReference type="InterPro" id="IPR045164">
    <property type="entry name" value="RBM41/RNPC3"/>
</dbReference>
<dbReference type="GO" id="GO:0097157">
    <property type="term" value="F:pre-mRNA intronic binding"/>
    <property type="evidence" value="ECO:0007669"/>
    <property type="project" value="TreeGrafter"/>
</dbReference>
<feature type="domain" description="RRM" evidence="4">
    <location>
        <begin position="580"/>
        <end position="667"/>
    </location>
</feature>
<dbReference type="InterPro" id="IPR000504">
    <property type="entry name" value="RRM_dom"/>
</dbReference>
<feature type="compositionally biased region" description="Low complexity" evidence="3">
    <location>
        <begin position="142"/>
        <end position="158"/>
    </location>
</feature>
<dbReference type="PANTHER" id="PTHR16105:SF0">
    <property type="entry name" value="RNA-BINDING REGION-CONTAINING PROTEIN 3"/>
    <property type="match status" value="1"/>
</dbReference>
<feature type="compositionally biased region" description="Polar residues" evidence="3">
    <location>
        <begin position="242"/>
        <end position="252"/>
    </location>
</feature>
<evidence type="ECO:0000256" key="3">
    <source>
        <dbReference type="SAM" id="MobiDB-lite"/>
    </source>
</evidence>
<feature type="compositionally biased region" description="Gly residues" evidence="3">
    <location>
        <begin position="343"/>
        <end position="354"/>
    </location>
</feature>
<dbReference type="GO" id="GO:0005689">
    <property type="term" value="C:U12-type spliceosomal complex"/>
    <property type="evidence" value="ECO:0007669"/>
    <property type="project" value="TreeGrafter"/>
</dbReference>
<keyword evidence="1 2" id="KW-0694">RNA-binding</keyword>
<feature type="region of interest" description="Disordered" evidence="3">
    <location>
        <begin position="237"/>
        <end position="276"/>
    </location>
</feature>
<dbReference type="SUPFAM" id="SSF54928">
    <property type="entry name" value="RNA-binding domain, RBD"/>
    <property type="match status" value="1"/>
</dbReference>
<sequence length="669" mass="71400">MAGVRGGRGRGHGHGRLPEGEAPDAHVAEESKRVIKELVAKQTLAGTSLHQQRAREREREFHRAAAVLPLSSVSSGASSLRDFTARAERARHVEDLAGTGLPLHDLQLLLSHGNATLAASRLSLPERLAREERLRDIQERLASTSSTSTTTATTAAASGEQPGPSRHVQELDASLRLAGRLTPMARLALLKAGRHDDGDGRDQDADDEVPRFRDAAPPAEDHPALRLGALERRMFGHLDAGPSTSGEAPSATSRKRRRLRQAVDQPKTRDRASGTGSWFRCFDGLGTSHDHWALKGRRWGRRASSSTMARLSFVVLALCAVVAAVAAHPPEQGGPQGGPPAGPHGGPHGHGGPQKRGPHGAPAEHGLKAWLHAKEAQLKNWAHKEAGQLKAQWQTKVVPQIKALKEKLGAEWQKDAPRIVSLLKQKTGAAFDKAVNFVNKKLQNAQGAGGHGGRPSSSSVGGVDGVGASLWDVRDAAVAEARHSKAHTSTACARRPHGPARAKQYTIQDGKIVELGAAAAHRAGRPEDPQGHAQSHKGAPFVATGEGALSPEDLRKNRMSVEEIRQMPRFASYEEGTPSTVLYVKNLDGGVTEDDLAAVFGSFQTFQAFQASPGPSRPCPTMRLCTGRMRGQAFVTFPSQDAASAALEAANGFLLRGRPMIVQYGRSHS</sequence>
<protein>
    <submittedName>
        <fullName evidence="6">Uncharacterized protein LOC117651162</fullName>
    </submittedName>
</protein>
<feature type="region of interest" description="Disordered" evidence="3">
    <location>
        <begin position="139"/>
        <end position="168"/>
    </location>
</feature>
<accession>A0A6P8ZZJ8</accession>
<proteinExistence type="predicted"/>
<evidence type="ECO:0000313" key="6">
    <source>
        <dbReference type="RefSeq" id="XP_034250858.1"/>
    </source>
</evidence>
<feature type="region of interest" description="Disordered" evidence="3">
    <location>
        <begin position="192"/>
        <end position="223"/>
    </location>
</feature>
<organism evidence="6">
    <name type="scientific">Thrips palmi</name>
    <name type="common">Melon thrips</name>
    <dbReference type="NCBI Taxonomy" id="161013"/>
    <lineage>
        <taxon>Eukaryota</taxon>
        <taxon>Metazoa</taxon>
        <taxon>Ecdysozoa</taxon>
        <taxon>Arthropoda</taxon>
        <taxon>Hexapoda</taxon>
        <taxon>Insecta</taxon>
        <taxon>Pterygota</taxon>
        <taxon>Neoptera</taxon>
        <taxon>Paraneoptera</taxon>
        <taxon>Thysanoptera</taxon>
        <taxon>Terebrantia</taxon>
        <taxon>Thripoidea</taxon>
        <taxon>Thripidae</taxon>
        <taxon>Thrips</taxon>
    </lineage>
</organism>
<dbReference type="InterPro" id="IPR012677">
    <property type="entry name" value="Nucleotide-bd_a/b_plait_sf"/>
</dbReference>
<feature type="compositionally biased region" description="Basic and acidic residues" evidence="3">
    <location>
        <begin position="16"/>
        <end position="29"/>
    </location>
</feature>
<dbReference type="PANTHER" id="PTHR16105">
    <property type="entry name" value="RNA-BINDING REGION-CONTAINING PROTEIN 3"/>
    <property type="match status" value="1"/>
</dbReference>
<feature type="compositionally biased region" description="Basic and acidic residues" evidence="3">
    <location>
        <begin position="193"/>
        <end position="223"/>
    </location>
</feature>
<reference evidence="6" key="1">
    <citation type="submission" date="2025-08" db="UniProtKB">
        <authorList>
            <consortium name="RefSeq"/>
        </authorList>
    </citation>
    <scope>IDENTIFICATION</scope>
    <source>
        <tissue evidence="6">Total insect</tissue>
    </source>
</reference>
<dbReference type="InParanoid" id="A0A6P8ZZJ8"/>
<dbReference type="Pfam" id="PF00076">
    <property type="entry name" value="RRM_1"/>
    <property type="match status" value="1"/>
</dbReference>
<feature type="region of interest" description="Disordered" evidence="3">
    <location>
        <begin position="520"/>
        <end position="555"/>
    </location>
</feature>
<dbReference type="InterPro" id="IPR035979">
    <property type="entry name" value="RBD_domain_sf"/>
</dbReference>
<evidence type="ECO:0000259" key="4">
    <source>
        <dbReference type="PROSITE" id="PS50102"/>
    </source>
</evidence>
<dbReference type="GeneID" id="117651162"/>
<keyword evidence="5" id="KW-1185">Reference proteome</keyword>
<dbReference type="GO" id="GO:0000398">
    <property type="term" value="P:mRNA splicing, via spliceosome"/>
    <property type="evidence" value="ECO:0007669"/>
    <property type="project" value="TreeGrafter"/>
</dbReference>
<dbReference type="PROSITE" id="PS50102">
    <property type="entry name" value="RRM"/>
    <property type="match status" value="1"/>
</dbReference>
<dbReference type="Proteomes" id="UP000515158">
    <property type="component" value="Unplaced"/>
</dbReference>
<dbReference type="OrthoDB" id="448399at2759"/>
<feature type="region of interest" description="Disordered" evidence="3">
    <location>
        <begin position="1"/>
        <end position="29"/>
    </location>
</feature>
<dbReference type="RefSeq" id="XP_034250858.1">
    <property type="nucleotide sequence ID" value="XM_034394967.1"/>
</dbReference>
<dbReference type="KEGG" id="tpal:117651162"/>
<feature type="region of interest" description="Disordered" evidence="3">
    <location>
        <begin position="482"/>
        <end position="503"/>
    </location>
</feature>
<name>A0A6P8ZZJ8_THRPL</name>
<feature type="region of interest" description="Disordered" evidence="3">
    <location>
        <begin position="330"/>
        <end position="363"/>
    </location>
</feature>
<dbReference type="SMART" id="SM00360">
    <property type="entry name" value="RRM"/>
    <property type="match status" value="1"/>
</dbReference>
<gene>
    <name evidence="6" type="primary">LOC117651162</name>
</gene>
<evidence type="ECO:0000256" key="1">
    <source>
        <dbReference type="ARBA" id="ARBA00022884"/>
    </source>
</evidence>
<dbReference type="AlphaFoldDB" id="A0A6P8ZZJ8"/>
<dbReference type="GO" id="GO:0030626">
    <property type="term" value="F:U12 snRNA binding"/>
    <property type="evidence" value="ECO:0007669"/>
    <property type="project" value="TreeGrafter"/>
</dbReference>
<evidence type="ECO:0000256" key="2">
    <source>
        <dbReference type="PROSITE-ProRule" id="PRU00176"/>
    </source>
</evidence>
<dbReference type="Gene3D" id="3.30.70.330">
    <property type="match status" value="1"/>
</dbReference>
<evidence type="ECO:0000313" key="5">
    <source>
        <dbReference type="Proteomes" id="UP000515158"/>
    </source>
</evidence>